<evidence type="ECO:0000313" key="2">
    <source>
        <dbReference type="EMBL" id="MDH0702511.1"/>
    </source>
</evidence>
<evidence type="ECO:0000313" key="3">
    <source>
        <dbReference type="Proteomes" id="UP001161137"/>
    </source>
</evidence>
<keyword evidence="1" id="KW-0812">Transmembrane</keyword>
<dbReference type="Proteomes" id="UP001161137">
    <property type="component" value="Unassembled WGS sequence"/>
</dbReference>
<keyword evidence="1" id="KW-0472">Membrane</keyword>
<feature type="transmembrane region" description="Helical" evidence="1">
    <location>
        <begin position="6"/>
        <end position="27"/>
    </location>
</feature>
<feature type="transmembrane region" description="Helical" evidence="1">
    <location>
        <begin position="75"/>
        <end position="92"/>
    </location>
</feature>
<sequence length="135" mass="14150">MVRSPISLGLGAAAAAYLIAKILKLTLISIFGEPLSGPLLNLILEAVYSFPWMAGGFVAGYLSSKTPLKNGASTGAIYGVIYCLIGIAMLASQTHGLHDRFAQLSFAAVGIIKFSFLFTLSAALGYTTKTTCKVL</sequence>
<accession>A0AA42LEE8</accession>
<name>A0AA42LEE8_9GAMM</name>
<evidence type="ECO:0000256" key="1">
    <source>
        <dbReference type="SAM" id="Phobius"/>
    </source>
</evidence>
<proteinExistence type="predicted"/>
<feature type="transmembrane region" description="Helical" evidence="1">
    <location>
        <begin position="39"/>
        <end position="63"/>
    </location>
</feature>
<comment type="caution">
    <text evidence="2">The sequence shown here is derived from an EMBL/GenBank/DDBJ whole genome shotgun (WGS) entry which is preliminary data.</text>
</comment>
<protein>
    <submittedName>
        <fullName evidence="2">DUF5518 domain-containing protein</fullName>
    </submittedName>
</protein>
<dbReference type="EMBL" id="JAOCDH010000014">
    <property type="protein sequence ID" value="MDH0702511.1"/>
    <property type="molecule type" value="Genomic_DNA"/>
</dbReference>
<reference evidence="2" key="1">
    <citation type="submission" date="2022-09" db="EMBL/GenBank/DDBJ databases">
        <title>Intensive care unit water sources are persistently colonized with multi-drug resistant bacteria and are the site of extensive horizontal gene transfer of antibiotic resistance genes.</title>
        <authorList>
            <person name="Diorio-Toth L."/>
        </authorList>
    </citation>
    <scope>NUCLEOTIDE SEQUENCE</scope>
    <source>
        <strain evidence="2">GD03863</strain>
    </source>
</reference>
<organism evidence="2 3">
    <name type="scientific">Ectopseudomonas toyotomiensis</name>
    <dbReference type="NCBI Taxonomy" id="554344"/>
    <lineage>
        <taxon>Bacteria</taxon>
        <taxon>Pseudomonadati</taxon>
        <taxon>Pseudomonadota</taxon>
        <taxon>Gammaproteobacteria</taxon>
        <taxon>Pseudomonadales</taxon>
        <taxon>Pseudomonadaceae</taxon>
        <taxon>Ectopseudomonas</taxon>
    </lineage>
</organism>
<feature type="transmembrane region" description="Helical" evidence="1">
    <location>
        <begin position="104"/>
        <end position="126"/>
    </location>
</feature>
<keyword evidence="1" id="KW-1133">Transmembrane helix</keyword>
<dbReference type="AlphaFoldDB" id="A0AA42LEE8"/>
<gene>
    <name evidence="2" type="ORF">N5D41_13580</name>
</gene>
<dbReference type="RefSeq" id="WP_196460906.1">
    <property type="nucleotide sequence ID" value="NZ_JACFYY010000019.1"/>
</dbReference>